<evidence type="ECO:0000313" key="3">
    <source>
        <dbReference type="Proteomes" id="UP001519296"/>
    </source>
</evidence>
<dbReference type="Proteomes" id="UP001519296">
    <property type="component" value="Unassembled WGS sequence"/>
</dbReference>
<proteinExistence type="predicted"/>
<comment type="caution">
    <text evidence="2">The sequence shown here is derived from an EMBL/GenBank/DDBJ whole genome shotgun (WGS) entry which is preliminary data.</text>
</comment>
<organism evidence="2 3">
    <name type="scientific">Streptococcus oricebi</name>
    <dbReference type="NCBI Taxonomy" id="1547447"/>
    <lineage>
        <taxon>Bacteria</taxon>
        <taxon>Bacillati</taxon>
        <taxon>Bacillota</taxon>
        <taxon>Bacilli</taxon>
        <taxon>Lactobacillales</taxon>
        <taxon>Streptococcaceae</taxon>
        <taxon>Streptococcus</taxon>
    </lineage>
</organism>
<name>A0ABS5B417_9STRE</name>
<evidence type="ECO:0000313" key="2">
    <source>
        <dbReference type="EMBL" id="MBP2623550.1"/>
    </source>
</evidence>
<keyword evidence="1" id="KW-0472">Membrane</keyword>
<keyword evidence="1" id="KW-1133">Transmembrane helix</keyword>
<evidence type="ECO:0000256" key="1">
    <source>
        <dbReference type="SAM" id="Phobius"/>
    </source>
</evidence>
<dbReference type="RefSeq" id="WP_209628047.1">
    <property type="nucleotide sequence ID" value="NZ_PRDG01000003.1"/>
</dbReference>
<protein>
    <submittedName>
        <fullName evidence="2">Uncharacterized protein</fullName>
    </submittedName>
</protein>
<keyword evidence="3" id="KW-1185">Reference proteome</keyword>
<keyword evidence="1" id="KW-0812">Transmembrane</keyword>
<accession>A0ABS5B417</accession>
<sequence length="168" mass="19177">MIKQTYKKQNSWNMGCSLFLVAVVMTSVAFAFWLNNTGKYTVQVGETIEIKVNPNLNFQESSTRLILKELGGEKLKFSGSLVWKDSRSGIFYDVENQTVSKLVEKSEDYKEELVKNSPINDIYLTKDGIILKVKGEKIFYIDSGRNYTIKVKNLSNKTAHFKATVTNR</sequence>
<gene>
    <name evidence="2" type="ORF">C4K46_06290</name>
</gene>
<reference evidence="2 3" key="1">
    <citation type="submission" date="2018-02" db="EMBL/GenBank/DDBJ databases">
        <title>Draft genome sequence of Streptococcus oricebi CCUG 70868T type strain.</title>
        <authorList>
            <person name="Mendez V."/>
            <person name="Salva-Serra F."/>
            <person name="Jaen-Luchoro D."/>
            <person name="Gonzales-Siles L."/>
            <person name="Karlsson R."/>
            <person name="Engstrom-Jakobsson H."/>
            <person name="Busquets A."/>
            <person name="Gomila M."/>
            <person name="Pineiro-Iglesias B."/>
            <person name="Bennasar-Figueras A."/>
            <person name="Seeger M."/>
            <person name="Moore E."/>
        </authorList>
    </citation>
    <scope>NUCLEOTIDE SEQUENCE [LARGE SCALE GENOMIC DNA]</scope>
    <source>
        <strain evidence="2 3">CCUG 70868</strain>
    </source>
</reference>
<feature type="transmembrane region" description="Helical" evidence="1">
    <location>
        <begin position="12"/>
        <end position="34"/>
    </location>
</feature>
<dbReference type="EMBL" id="PRDG01000003">
    <property type="protein sequence ID" value="MBP2623550.1"/>
    <property type="molecule type" value="Genomic_DNA"/>
</dbReference>